<protein>
    <recommendedName>
        <fullName evidence="4">Secreted protein</fullName>
    </recommendedName>
</protein>
<accession>A0A368RWB0</accession>
<dbReference type="AlphaFoldDB" id="A0A368RWB0"/>
<keyword evidence="2" id="KW-0732">Signal</keyword>
<sequence length="145" mass="15586">MELLLVVVSCLLCSNKEGAENEIACSPSGRHGATSHCSPSSSLPRRCSCSRPSSPSAMMSSSARGLARRCHAARQNAAPAGVLPRRPRLHHHVPFKLARCCKFGRRSARPGDLAGHSCSFPPSPRAALDLAAPPTLLRVMRKRRK</sequence>
<feature type="region of interest" description="Disordered" evidence="1">
    <location>
        <begin position="25"/>
        <end position="44"/>
    </location>
</feature>
<feature type="signal peptide" evidence="2">
    <location>
        <begin position="1"/>
        <end position="18"/>
    </location>
</feature>
<dbReference type="OrthoDB" id="1934782at2759"/>
<evidence type="ECO:0000256" key="1">
    <source>
        <dbReference type="SAM" id="MobiDB-lite"/>
    </source>
</evidence>
<gene>
    <name evidence="3" type="ORF">SETIT_7G164800v2</name>
</gene>
<reference evidence="3" key="1">
    <citation type="journal article" date="2012" name="Nat. Biotechnol.">
        <title>Reference genome sequence of the model plant Setaria.</title>
        <authorList>
            <person name="Bennetzen J.L."/>
            <person name="Schmutz J."/>
            <person name="Wang H."/>
            <person name="Percifield R."/>
            <person name="Hawkins J."/>
            <person name="Pontaroli A.C."/>
            <person name="Estep M."/>
            <person name="Feng L."/>
            <person name="Vaughn J.N."/>
            <person name="Grimwood J."/>
            <person name="Jenkins J."/>
            <person name="Barry K."/>
            <person name="Lindquist E."/>
            <person name="Hellsten U."/>
            <person name="Deshpande S."/>
            <person name="Wang X."/>
            <person name="Wu X."/>
            <person name="Mitros T."/>
            <person name="Triplett J."/>
            <person name="Yang X."/>
            <person name="Ye C.Y."/>
            <person name="Mauro-Herrera M."/>
            <person name="Wang L."/>
            <person name="Li P."/>
            <person name="Sharma M."/>
            <person name="Sharma R."/>
            <person name="Ronald P.C."/>
            <person name="Panaud O."/>
            <person name="Kellogg E.A."/>
            <person name="Brutnell T.P."/>
            <person name="Doust A.N."/>
            <person name="Tuskan G.A."/>
            <person name="Rokhsar D."/>
            <person name="Devos K.M."/>
        </authorList>
    </citation>
    <scope>NUCLEOTIDE SEQUENCE [LARGE SCALE GENOMIC DNA]</scope>
    <source>
        <strain evidence="3">Yugu1</strain>
    </source>
</reference>
<reference evidence="3" key="2">
    <citation type="submission" date="2015-07" db="EMBL/GenBank/DDBJ databases">
        <authorList>
            <person name="Noorani M."/>
        </authorList>
    </citation>
    <scope>NUCLEOTIDE SEQUENCE</scope>
    <source>
        <strain evidence="3">Yugu1</strain>
    </source>
</reference>
<evidence type="ECO:0008006" key="4">
    <source>
        <dbReference type="Google" id="ProtNLM"/>
    </source>
</evidence>
<proteinExistence type="predicted"/>
<organism evidence="3">
    <name type="scientific">Setaria italica</name>
    <name type="common">Foxtail millet</name>
    <name type="synonym">Panicum italicum</name>
    <dbReference type="NCBI Taxonomy" id="4555"/>
    <lineage>
        <taxon>Eukaryota</taxon>
        <taxon>Viridiplantae</taxon>
        <taxon>Streptophyta</taxon>
        <taxon>Embryophyta</taxon>
        <taxon>Tracheophyta</taxon>
        <taxon>Spermatophyta</taxon>
        <taxon>Magnoliopsida</taxon>
        <taxon>Liliopsida</taxon>
        <taxon>Poales</taxon>
        <taxon>Poaceae</taxon>
        <taxon>PACMAD clade</taxon>
        <taxon>Panicoideae</taxon>
        <taxon>Panicodae</taxon>
        <taxon>Paniceae</taxon>
        <taxon>Cenchrinae</taxon>
        <taxon>Setaria</taxon>
    </lineage>
</organism>
<name>A0A368RWB0_SETIT</name>
<evidence type="ECO:0000256" key="2">
    <source>
        <dbReference type="SAM" id="SignalP"/>
    </source>
</evidence>
<feature type="chain" id="PRO_5016768761" description="Secreted protein" evidence="2">
    <location>
        <begin position="19"/>
        <end position="145"/>
    </location>
</feature>
<evidence type="ECO:0000313" key="3">
    <source>
        <dbReference type="EMBL" id="RCV34507.1"/>
    </source>
</evidence>
<dbReference type="EMBL" id="CM003534">
    <property type="protein sequence ID" value="RCV34507.1"/>
    <property type="molecule type" value="Genomic_DNA"/>
</dbReference>